<keyword evidence="14" id="KW-0150">Chloroplast</keyword>
<evidence type="ECO:0000256" key="7">
    <source>
        <dbReference type="ARBA" id="ARBA00022962"/>
    </source>
</evidence>
<feature type="domain" description="Carbamoyl-phosphate synthase small subunit N-terminal" evidence="13">
    <location>
        <begin position="6"/>
        <end position="136"/>
    </location>
</feature>
<dbReference type="InterPro" id="IPR050472">
    <property type="entry name" value="Anth_synth/Amidotransfase"/>
</dbReference>
<comment type="pathway">
    <text evidence="2 12">Amino-acid biosynthesis; L-arginine biosynthesis; carbamoyl phosphate from bicarbonate: step 1/1.</text>
</comment>
<feature type="binding site" evidence="12">
    <location>
        <position position="314"/>
    </location>
    <ligand>
        <name>L-glutamine</name>
        <dbReference type="ChEBI" id="CHEBI:58359"/>
    </ligand>
</feature>
<keyword evidence="12" id="KW-0028">Amino-acid biosynthesis</keyword>
<evidence type="ECO:0000256" key="9">
    <source>
        <dbReference type="ARBA" id="ARBA00044031"/>
    </source>
</evidence>
<dbReference type="GO" id="GO:0006541">
    <property type="term" value="P:glutamine metabolic process"/>
    <property type="evidence" value="ECO:0007669"/>
    <property type="project" value="InterPro"/>
</dbReference>
<evidence type="ECO:0000259" key="13">
    <source>
        <dbReference type="SMART" id="SM01097"/>
    </source>
</evidence>
<dbReference type="GO" id="GO:0044205">
    <property type="term" value="P:'de novo' UMP biosynthetic process"/>
    <property type="evidence" value="ECO:0007669"/>
    <property type="project" value="UniProtKB-UniRule"/>
</dbReference>
<dbReference type="GeneID" id="37624138"/>
<reference evidence="14" key="1">
    <citation type="submission" date="2018-05" db="EMBL/GenBank/DDBJ databases">
        <title>Organellar genomes of Gracilariaceae.</title>
        <authorList>
            <person name="Iha C."/>
            <person name="Oliveira M.C."/>
        </authorList>
    </citation>
    <scope>NUCLEOTIDE SEQUENCE</scope>
</reference>
<dbReference type="PRINTS" id="PR00096">
    <property type="entry name" value="GATASE"/>
</dbReference>
<feature type="binding site" evidence="12">
    <location>
        <position position="247"/>
    </location>
    <ligand>
        <name>L-glutamine</name>
        <dbReference type="ChEBI" id="CHEBI:58359"/>
    </ligand>
</feature>
<keyword evidence="12" id="KW-0055">Arginine biosynthesis</keyword>
<feature type="binding site" evidence="12">
    <location>
        <position position="278"/>
    </location>
    <ligand>
        <name>L-glutamine</name>
        <dbReference type="ChEBI" id="CHEBI:58359"/>
    </ligand>
</feature>
<dbReference type="UniPathway" id="UPA00070">
    <property type="reaction ID" value="UER00115"/>
</dbReference>
<dbReference type="GO" id="GO:0009507">
    <property type="term" value="C:chloroplast"/>
    <property type="evidence" value="ECO:0007669"/>
    <property type="project" value="UniProtKB-SubCell"/>
</dbReference>
<accession>A0A345UAH3</accession>
<dbReference type="CDD" id="cd01744">
    <property type="entry name" value="GATase1_CPSase"/>
    <property type="match status" value="1"/>
</dbReference>
<comment type="function">
    <text evidence="12">Small subunit of the glutamine-dependent carbamoyl phosphate synthetase (CPSase). CPSase catalyzes the formation of carbamoyl phosphate from the ammonia moiety of glutamine, carbonate, and phosphate donated by ATP, constituting the first step of 2 biosynthetic pathways, one leading to arginine and/or urea and the other to pyrimidine nucleotides. The small subunit (glutamine amidotransferase) binds and cleaves glutamine to supply the large subunit with the substrate ammonia.</text>
</comment>
<dbReference type="GO" id="GO:0006207">
    <property type="term" value="P:'de novo' pyrimidine nucleobase biosynthetic process"/>
    <property type="evidence" value="ECO:0007669"/>
    <property type="project" value="InterPro"/>
</dbReference>
<evidence type="ECO:0000256" key="12">
    <source>
        <dbReference type="HAMAP-Rule" id="MF_01209"/>
    </source>
</evidence>
<comment type="subunit">
    <text evidence="9">Heterodimer composed of 2 chains; the small (or glutamine) chain promotes the hydrolysis of glutamine to ammonia, which is used by the large (or ammonia) chain to synthesize carbamoyl phosphate.</text>
</comment>
<dbReference type="PANTHER" id="PTHR43418:SF7">
    <property type="entry name" value="CARBAMOYL-PHOSPHATE SYNTHASE SMALL CHAIN"/>
    <property type="match status" value="1"/>
</dbReference>
<evidence type="ECO:0000256" key="2">
    <source>
        <dbReference type="ARBA" id="ARBA00005077"/>
    </source>
</evidence>
<evidence type="ECO:0000256" key="5">
    <source>
        <dbReference type="ARBA" id="ARBA00022741"/>
    </source>
</evidence>
<comment type="subunit">
    <text evidence="12">Composed of two chains; the small (or glutamine) chain promotes the hydrolysis of glutamine to ammonia, which is used by the large (or ammonia) chain to synthesize carbamoyl phosphate. Tetramer of heterodimers (alpha,beta)4.</text>
</comment>
<dbReference type="GO" id="GO:0006526">
    <property type="term" value="P:L-arginine biosynthetic process"/>
    <property type="evidence" value="ECO:0007669"/>
    <property type="project" value="UniProtKB-UniRule"/>
</dbReference>
<feature type="binding site" evidence="12">
    <location>
        <position position="50"/>
    </location>
    <ligand>
        <name>L-glutamine</name>
        <dbReference type="ChEBI" id="CHEBI:58359"/>
    </ligand>
</feature>
<dbReference type="Gene3D" id="3.40.50.880">
    <property type="match status" value="1"/>
</dbReference>
<evidence type="ECO:0000256" key="8">
    <source>
        <dbReference type="ARBA" id="ARBA00022975"/>
    </source>
</evidence>
<keyword evidence="4 12" id="KW-0436">Ligase</keyword>
<dbReference type="NCBIfam" id="NF009475">
    <property type="entry name" value="PRK12838.1"/>
    <property type="match status" value="1"/>
</dbReference>
<comment type="subcellular location">
    <subcellularLocation>
        <location evidence="12">Plastid</location>
        <location evidence="12">Chloroplast</location>
    </subcellularLocation>
</comment>
<feature type="active site" evidence="12">
    <location>
        <position position="359"/>
    </location>
</feature>
<dbReference type="GO" id="GO:0005524">
    <property type="term" value="F:ATP binding"/>
    <property type="evidence" value="ECO:0007669"/>
    <property type="project" value="UniProtKB-UniRule"/>
</dbReference>
<keyword evidence="7 12" id="KW-0315">Glutamine amidotransferase</keyword>
<dbReference type="PRINTS" id="PR00097">
    <property type="entry name" value="ANTSNTHASEII"/>
</dbReference>
<dbReference type="GO" id="GO:0004359">
    <property type="term" value="F:glutaminase activity"/>
    <property type="evidence" value="ECO:0007669"/>
    <property type="project" value="RHEA"/>
</dbReference>
<evidence type="ECO:0000256" key="3">
    <source>
        <dbReference type="ARBA" id="ARBA00007800"/>
    </source>
</evidence>
<feature type="binding site" evidence="12">
    <location>
        <position position="316"/>
    </location>
    <ligand>
        <name>L-glutamine</name>
        <dbReference type="ChEBI" id="CHEBI:58359"/>
    </ligand>
</feature>
<feature type="binding site" evidence="12">
    <location>
        <position position="245"/>
    </location>
    <ligand>
        <name>L-glutamine</name>
        <dbReference type="ChEBI" id="CHEBI:58359"/>
    </ligand>
</feature>
<dbReference type="AlphaFoldDB" id="A0A345UAH3"/>
<keyword evidence="6 12" id="KW-0067">ATP-binding</keyword>
<dbReference type="RefSeq" id="YP_009511582.1">
    <property type="nucleotide sequence ID" value="NC_039145.1"/>
</dbReference>
<name>A0A345UAH3_9FLOR</name>
<gene>
    <name evidence="12 14" type="primary">carA</name>
</gene>
<sequence>MIQKLHPAFIFLQDETIHRGWSFIDSSVSFGEVVFNTGMTGYQEIMTDPSYAEQIIIFTYPEIGNTGINHEDSESNKIHIKGIVAKNFCLSPNSWKENISMINFISKNKIPNIFGIDTRALTKHIRNKGVMNGCICSNTSVDIEKIKNKLQNISAIENYDLAEEVTTKKIYHFSKSFTSNYLRLNYKTDSTYGHNLNIIVVDFGVKYSILSRLSSYGCSVRVMPAKSTYKEIVSHHPDGIILSNGPGDPSIARCAIKTIKRIIEFTNIPIFGICMGHQIISLALGCKTFKLRFGHRGINHPSGMSKRAEMTSQNHGFAVKTDSLPNEVIKITNLNLNDRTISTIIHTSKPVFSVQYHPESNPGPHDSDYLFKNFINLIKKVKEA</sequence>
<dbReference type="InterPro" id="IPR017926">
    <property type="entry name" value="GATASE"/>
</dbReference>
<dbReference type="FunFam" id="3.50.30.20:FF:000001">
    <property type="entry name" value="Carbamoyl-phosphate synthase small chain"/>
    <property type="match status" value="1"/>
</dbReference>
<keyword evidence="14" id="KW-0934">Plastid</keyword>
<keyword evidence="8 12" id="KW-0665">Pyrimidine biosynthesis</keyword>
<dbReference type="InterPro" id="IPR036480">
    <property type="entry name" value="CarbP_synth_ssu_N_sf"/>
</dbReference>
<dbReference type="EMBL" id="MH396016">
    <property type="protein sequence ID" value="AXI97459.1"/>
    <property type="molecule type" value="Genomic_DNA"/>
</dbReference>
<evidence type="ECO:0000256" key="11">
    <source>
        <dbReference type="ARBA" id="ARBA00049285"/>
    </source>
</evidence>
<dbReference type="GO" id="GO:0004088">
    <property type="term" value="F:carbamoyl-phosphate synthase (glutamine-hydrolyzing) activity"/>
    <property type="evidence" value="ECO:0007669"/>
    <property type="project" value="UniProtKB-UniRule"/>
</dbReference>
<geneLocation type="chloroplast" evidence="14"/>
<dbReference type="UniPathway" id="UPA00068">
    <property type="reaction ID" value="UER00171"/>
</dbReference>
<dbReference type="PANTHER" id="PTHR43418">
    <property type="entry name" value="MULTIFUNCTIONAL TRYPTOPHAN BIOSYNTHESIS PROTEIN-RELATED"/>
    <property type="match status" value="1"/>
</dbReference>
<dbReference type="EC" id="6.3.5.5" evidence="12"/>
<proteinExistence type="inferred from homology"/>
<comment type="catalytic activity">
    <reaction evidence="11 12">
        <text>L-glutamine + H2O = L-glutamate + NH4(+)</text>
        <dbReference type="Rhea" id="RHEA:15889"/>
        <dbReference type="ChEBI" id="CHEBI:15377"/>
        <dbReference type="ChEBI" id="CHEBI:28938"/>
        <dbReference type="ChEBI" id="CHEBI:29985"/>
        <dbReference type="ChEBI" id="CHEBI:58359"/>
    </reaction>
</comment>
<evidence type="ECO:0000256" key="4">
    <source>
        <dbReference type="ARBA" id="ARBA00022598"/>
    </source>
</evidence>
<evidence type="ECO:0000256" key="6">
    <source>
        <dbReference type="ARBA" id="ARBA00022840"/>
    </source>
</evidence>
<dbReference type="InterPro" id="IPR002474">
    <property type="entry name" value="CarbamoylP_synth_ssu_N"/>
</dbReference>
<evidence type="ECO:0000256" key="10">
    <source>
        <dbReference type="ARBA" id="ARBA00048816"/>
    </source>
</evidence>
<keyword evidence="5 12" id="KW-0547">Nucleotide-binding</keyword>
<comment type="catalytic activity">
    <reaction evidence="10 12">
        <text>hydrogencarbonate + L-glutamine + 2 ATP + H2O = carbamoyl phosphate + L-glutamate + 2 ADP + phosphate + 2 H(+)</text>
        <dbReference type="Rhea" id="RHEA:18633"/>
        <dbReference type="ChEBI" id="CHEBI:15377"/>
        <dbReference type="ChEBI" id="CHEBI:15378"/>
        <dbReference type="ChEBI" id="CHEBI:17544"/>
        <dbReference type="ChEBI" id="CHEBI:29985"/>
        <dbReference type="ChEBI" id="CHEBI:30616"/>
        <dbReference type="ChEBI" id="CHEBI:43474"/>
        <dbReference type="ChEBI" id="CHEBI:58228"/>
        <dbReference type="ChEBI" id="CHEBI:58359"/>
        <dbReference type="ChEBI" id="CHEBI:456216"/>
        <dbReference type="EC" id="6.3.5.5"/>
    </reaction>
</comment>
<comment type="pathway">
    <text evidence="1 12">Pyrimidine metabolism; UMP biosynthesis via de novo pathway; (S)-dihydroorotate from bicarbonate: step 1/3.</text>
</comment>
<dbReference type="Pfam" id="PF00988">
    <property type="entry name" value="CPSase_sm_chain"/>
    <property type="match status" value="1"/>
</dbReference>
<feature type="binding site" evidence="12">
    <location>
        <position position="275"/>
    </location>
    <ligand>
        <name>L-glutamine</name>
        <dbReference type="ChEBI" id="CHEBI:58359"/>
    </ligand>
</feature>
<comment type="similarity">
    <text evidence="3 12">Belongs to the CarA family.</text>
</comment>
<dbReference type="NCBIfam" id="TIGR01368">
    <property type="entry name" value="CPSaseIIsmall"/>
    <property type="match status" value="1"/>
</dbReference>
<dbReference type="PRINTS" id="PR00099">
    <property type="entry name" value="CPSGATASE"/>
</dbReference>
<dbReference type="PROSITE" id="PS51273">
    <property type="entry name" value="GATASE_TYPE_1"/>
    <property type="match status" value="1"/>
</dbReference>
<feature type="active site" description="Nucleophile" evidence="12">
    <location>
        <position position="274"/>
    </location>
</feature>
<evidence type="ECO:0000256" key="1">
    <source>
        <dbReference type="ARBA" id="ARBA00004812"/>
    </source>
</evidence>
<dbReference type="InterPro" id="IPR029062">
    <property type="entry name" value="Class_I_gatase-like"/>
</dbReference>
<dbReference type="SUPFAM" id="SSF52021">
    <property type="entry name" value="Carbamoyl phosphate synthetase, small subunit N-terminal domain"/>
    <property type="match status" value="1"/>
</dbReference>
<feature type="active site" evidence="12">
    <location>
        <position position="357"/>
    </location>
</feature>
<feature type="binding site" evidence="12">
    <location>
        <position position="317"/>
    </location>
    <ligand>
        <name>L-glutamine</name>
        <dbReference type="ChEBI" id="CHEBI:58359"/>
    </ligand>
</feature>
<dbReference type="SMART" id="SM01097">
    <property type="entry name" value="CPSase_sm_chain"/>
    <property type="match status" value="1"/>
</dbReference>
<organism evidence="14">
    <name type="scientific">Melanthalia intermedia</name>
    <dbReference type="NCBI Taxonomy" id="172989"/>
    <lineage>
        <taxon>Eukaryota</taxon>
        <taxon>Rhodophyta</taxon>
        <taxon>Florideophyceae</taxon>
        <taxon>Rhodymeniophycidae</taxon>
        <taxon>Gracilariales</taxon>
        <taxon>Gracilariaceae</taxon>
        <taxon>Melanthalia</taxon>
    </lineage>
</organism>
<protein>
    <recommendedName>
        <fullName evidence="12">Carbamoyl phosphate synthase small chain</fullName>
        <ecNumber evidence="12">6.3.5.5</ecNumber>
    </recommendedName>
    <alternativeName>
        <fullName evidence="12">Carbamoyl phosphate synthetase glutamine chain</fullName>
    </alternativeName>
</protein>
<dbReference type="SUPFAM" id="SSF52317">
    <property type="entry name" value="Class I glutamine amidotransferase-like"/>
    <property type="match status" value="1"/>
</dbReference>
<dbReference type="InterPro" id="IPR035686">
    <property type="entry name" value="CPSase_GATase1"/>
</dbReference>
<dbReference type="HAMAP" id="MF_01209">
    <property type="entry name" value="CPSase_S_chain"/>
    <property type="match status" value="1"/>
</dbReference>
<dbReference type="Pfam" id="PF00117">
    <property type="entry name" value="GATase"/>
    <property type="match status" value="1"/>
</dbReference>
<dbReference type="InterPro" id="IPR006274">
    <property type="entry name" value="CarbamoylP_synth_ssu"/>
</dbReference>
<feature type="region of interest" description="CPSase" evidence="12">
    <location>
        <begin position="1"/>
        <end position="186"/>
    </location>
</feature>
<evidence type="ECO:0000313" key="14">
    <source>
        <dbReference type="EMBL" id="AXI97459.1"/>
    </source>
</evidence>
<dbReference type="Gene3D" id="3.50.30.20">
    <property type="entry name" value="Carbamoyl-phosphate synthase small subunit, N-terminal domain"/>
    <property type="match status" value="1"/>
</dbReference>